<feature type="compositionally biased region" description="Basic and acidic residues" evidence="2">
    <location>
        <begin position="578"/>
        <end position="587"/>
    </location>
</feature>
<dbReference type="EMBL" id="CP069034">
    <property type="protein sequence ID" value="QRD01399.1"/>
    <property type="molecule type" value="Genomic_DNA"/>
</dbReference>
<feature type="compositionally biased region" description="Acidic residues" evidence="2">
    <location>
        <begin position="489"/>
        <end position="501"/>
    </location>
</feature>
<feature type="compositionally biased region" description="Acidic residues" evidence="2">
    <location>
        <begin position="427"/>
        <end position="436"/>
    </location>
</feature>
<dbReference type="OrthoDB" id="27237at2759"/>
<dbReference type="PANTHER" id="PTHR13060">
    <property type="entry name" value="SGT1 PROTEIN HSGT1 SUPPRESSOR OF GCR2"/>
    <property type="match status" value="1"/>
</dbReference>
<dbReference type="VEuPathDB" id="FungiDB:JI435_120710"/>
<gene>
    <name evidence="3" type="ORF">JI435_120710</name>
</gene>
<dbReference type="PANTHER" id="PTHR13060:SF0">
    <property type="entry name" value="PROTEIN ECDYSONELESS HOMOLOG"/>
    <property type="match status" value="1"/>
</dbReference>
<protein>
    <recommendedName>
        <fullName evidence="5">SGT1-domain-containing protein</fullName>
    </recommendedName>
</protein>
<organism evidence="3 4">
    <name type="scientific">Phaeosphaeria nodorum (strain SN15 / ATCC MYA-4574 / FGSC 10173)</name>
    <name type="common">Glume blotch fungus</name>
    <name type="synonym">Parastagonospora nodorum</name>
    <dbReference type="NCBI Taxonomy" id="321614"/>
    <lineage>
        <taxon>Eukaryota</taxon>
        <taxon>Fungi</taxon>
        <taxon>Dikarya</taxon>
        <taxon>Ascomycota</taxon>
        <taxon>Pezizomycotina</taxon>
        <taxon>Dothideomycetes</taxon>
        <taxon>Pleosporomycetidae</taxon>
        <taxon>Pleosporales</taxon>
        <taxon>Pleosporineae</taxon>
        <taxon>Phaeosphaeriaceae</taxon>
        <taxon>Parastagonospora</taxon>
    </lineage>
</organism>
<keyword evidence="1" id="KW-0175">Coiled coil</keyword>
<feature type="region of interest" description="Disordered" evidence="2">
    <location>
        <begin position="558"/>
        <end position="603"/>
    </location>
</feature>
<feature type="region of interest" description="Disordered" evidence="2">
    <location>
        <begin position="420"/>
        <end position="501"/>
    </location>
</feature>
<dbReference type="OMA" id="TKDYIWQ"/>
<evidence type="ECO:0000313" key="3">
    <source>
        <dbReference type="EMBL" id="QRD01399.1"/>
    </source>
</evidence>
<evidence type="ECO:0000256" key="2">
    <source>
        <dbReference type="SAM" id="MobiDB-lite"/>
    </source>
</evidence>
<feature type="compositionally biased region" description="Acidic residues" evidence="2">
    <location>
        <begin position="588"/>
        <end position="603"/>
    </location>
</feature>
<dbReference type="Pfam" id="PF07093">
    <property type="entry name" value="SGT1"/>
    <property type="match status" value="1"/>
</dbReference>
<evidence type="ECO:0000313" key="4">
    <source>
        <dbReference type="Proteomes" id="UP000663193"/>
    </source>
</evidence>
<proteinExistence type="predicted"/>
<feature type="compositionally biased region" description="Acidic residues" evidence="2">
    <location>
        <begin position="445"/>
        <end position="454"/>
    </location>
</feature>
<dbReference type="Proteomes" id="UP000663193">
    <property type="component" value="Chromosome 12"/>
</dbReference>
<dbReference type="InterPro" id="IPR010770">
    <property type="entry name" value="Ecd"/>
</dbReference>
<reference evidence="4" key="1">
    <citation type="journal article" date="2021" name="BMC Genomics">
        <title>Chromosome-level genome assembly and manually-curated proteome of model necrotroph Parastagonospora nodorum Sn15 reveals a genome-wide trove of candidate effector homologs, and redundancy of virulence-related functions within an accessory chromosome.</title>
        <authorList>
            <person name="Bertazzoni S."/>
            <person name="Jones D.A.B."/>
            <person name="Phan H.T."/>
            <person name="Tan K.-C."/>
            <person name="Hane J.K."/>
        </authorList>
    </citation>
    <scope>NUCLEOTIDE SEQUENCE [LARGE SCALE GENOMIC DNA]</scope>
    <source>
        <strain evidence="4">SN15 / ATCC MYA-4574 / FGSC 10173)</strain>
    </source>
</reference>
<name>A0A7U2I4I3_PHANO</name>
<accession>A0A7U2I4I3</accession>
<feature type="compositionally biased region" description="Basic and acidic residues" evidence="2">
    <location>
        <begin position="647"/>
        <end position="661"/>
    </location>
</feature>
<feature type="region of interest" description="Disordered" evidence="2">
    <location>
        <begin position="639"/>
        <end position="668"/>
    </location>
</feature>
<keyword evidence="4" id="KW-1185">Reference proteome</keyword>
<dbReference type="RefSeq" id="XP_001802304.1">
    <property type="nucleotide sequence ID" value="XM_001802252.1"/>
</dbReference>
<feature type="coiled-coil region" evidence="1">
    <location>
        <begin position="521"/>
        <end position="552"/>
    </location>
</feature>
<sequence length="668" mass="75339">MDFPKDDLKWFGEGFDGFPKKLPDDVVEYIIYIIDTRLSDIQTRERLQAFQRSLQQLEKKFLREYIWQRESLKLELIREEGRWLLKGRTNYGDSVADEWLVVWLLRELSKEFKDAWIRIYDTDGEFLLIEAANALPKWLNPEIAENRVWINYHRLLIVPLGKQEVEPAPLTILEALRILDEAPARPQHYQKVEKEAFHRLENYPAAIAENQHHATLPLPRKVAHILHTNPSYIAPVVEAFYLRDPISIRLLQPEKSKMPLIFPPDDFVQISVRFTKVLYAQLLGQQWSPPPPWDSALEQLIKAGHVAEKAEIGVKVAAGMQILLSHSLFASNKPVREIHLLLEDLENGDDVLPTNEDIAAWPKRDDDEGWLNIDFTEFEKELAGKGSGDGKGFGDKTAQDNLKKMVERFNAFLADDEADHKGATDLDPMDVDNDSDADGRGWEDPATDESDNEEPLGGQSTDGSKASPKNGPKGRSEGKSGANNKLEADDASEDEEADAEYAEYEASYEKFMMLPAAEKALLTDEARILALEQDAEQEEDEEIKKLTEAMEAELFGHGALDLNPKPERAHGKGLLNDSKGKGKAKLEEVEEEGSDAEDDEDEDILDEDYNLADNMLKAFKGQAGMAGPAGNMMKAMGVQFPRDADDEIKHGKRDHDGKGPDKPLGFHL</sequence>
<evidence type="ECO:0008006" key="5">
    <source>
        <dbReference type="Google" id="ProtNLM"/>
    </source>
</evidence>
<dbReference type="KEGG" id="pno:SNOG_12071"/>
<dbReference type="AlphaFoldDB" id="A0A7U2I4I3"/>
<evidence type="ECO:0000256" key="1">
    <source>
        <dbReference type="SAM" id="Coils"/>
    </source>
</evidence>